<reference evidence="2" key="1">
    <citation type="submission" date="2017-04" db="EMBL/GenBank/DDBJ databases">
        <title>Function of individual gut microbiota members based on whole genome sequencing of pure cultures obtained from chicken caecum.</title>
        <authorList>
            <person name="Medvecky M."/>
            <person name="Cejkova D."/>
            <person name="Polansky O."/>
            <person name="Karasova D."/>
            <person name="Kubasova T."/>
            <person name="Cizek A."/>
            <person name="Rychlik I."/>
        </authorList>
    </citation>
    <scope>NUCLEOTIDE SEQUENCE [LARGE SCALE GENOMIC DNA]</scope>
    <source>
        <strain evidence="2">An115</strain>
    </source>
</reference>
<protein>
    <submittedName>
        <fullName evidence="1">Uncharacterized protein</fullName>
    </submittedName>
</protein>
<evidence type="ECO:0000313" key="2">
    <source>
        <dbReference type="Proteomes" id="UP000196293"/>
    </source>
</evidence>
<dbReference type="EMBL" id="NFLS01000010">
    <property type="protein sequence ID" value="OUQ56299.1"/>
    <property type="molecule type" value="Genomic_DNA"/>
</dbReference>
<keyword evidence="2" id="KW-1185">Reference proteome</keyword>
<gene>
    <name evidence="1" type="ORF">B5E59_05340</name>
</gene>
<organism evidence="1 2">
    <name type="scientific">Lactobacillus gallinarum</name>
    <dbReference type="NCBI Taxonomy" id="52242"/>
    <lineage>
        <taxon>Bacteria</taxon>
        <taxon>Bacillati</taxon>
        <taxon>Bacillota</taxon>
        <taxon>Bacilli</taxon>
        <taxon>Lactobacillales</taxon>
        <taxon>Lactobacillaceae</taxon>
        <taxon>Lactobacillus</taxon>
    </lineage>
</organism>
<dbReference type="Proteomes" id="UP000196293">
    <property type="component" value="Unassembled WGS sequence"/>
</dbReference>
<sequence>MNKAIDQSTFLEFYRNSVMNYSVAMKTAIRQRLQDEKKITFDQQTSLTDTDDFPVYFPSKKDVDLIIKDTTVNPKFSNFYENWEFIKLYKYSVPLFFESNKKISDLLNKLGLKEFNERDYRSSRILPIELKTAEPIYKHEAGKYIIKFVLQKSYFDREAQNSVDYRYPIVVYMDEKRHILEIRYDSLKYGSTQTGNSYEDIVVQCIQWLKNKLGIELFNCDHTDTINKLKDENDNTVKIYKQMMVLSSGGAAELTAAQGRDYLLPFIGELRELINENKDLFDKDPDIKQLLEQYLDDKEETADYPYIYVSWEQPVASQNYIVKITFDYLQYRYTTLQHLTGTCKDLGMERMNNAIEYLCKSGSFTKGAKI</sequence>
<dbReference type="RefSeq" id="WP_087176312.1">
    <property type="nucleotide sequence ID" value="NZ_CANCWO010000030.1"/>
</dbReference>
<accession>A0ABX3Z8X7</accession>
<proteinExistence type="predicted"/>
<comment type="caution">
    <text evidence="1">The sequence shown here is derived from an EMBL/GenBank/DDBJ whole genome shotgun (WGS) entry which is preliminary data.</text>
</comment>
<name>A0ABX3Z8X7_9LACO</name>
<evidence type="ECO:0000313" key="1">
    <source>
        <dbReference type="EMBL" id="OUQ56299.1"/>
    </source>
</evidence>